<protein>
    <submittedName>
        <fullName evidence="2">PilZ domain-containing protein</fullName>
    </submittedName>
</protein>
<organism evidence="2 3">
    <name type="scientific">Paenibacillus mendelii</name>
    <dbReference type="NCBI Taxonomy" id="206163"/>
    <lineage>
        <taxon>Bacteria</taxon>
        <taxon>Bacillati</taxon>
        <taxon>Bacillota</taxon>
        <taxon>Bacilli</taxon>
        <taxon>Bacillales</taxon>
        <taxon>Paenibacillaceae</taxon>
        <taxon>Paenibacillus</taxon>
    </lineage>
</organism>
<evidence type="ECO:0000313" key="2">
    <source>
        <dbReference type="EMBL" id="MFC0395917.1"/>
    </source>
</evidence>
<comment type="caution">
    <text evidence="2">The sequence shown here is derived from an EMBL/GenBank/DDBJ whole genome shotgun (WGS) entry which is preliminary data.</text>
</comment>
<dbReference type="SUPFAM" id="SSF141371">
    <property type="entry name" value="PilZ domain-like"/>
    <property type="match status" value="1"/>
</dbReference>
<gene>
    <name evidence="2" type="ORF">ACFFJ8_31675</name>
</gene>
<reference evidence="2 3" key="1">
    <citation type="submission" date="2024-09" db="EMBL/GenBank/DDBJ databases">
        <authorList>
            <person name="Sun Q."/>
            <person name="Mori K."/>
        </authorList>
    </citation>
    <scope>NUCLEOTIDE SEQUENCE [LARGE SCALE GENOMIC DNA]</scope>
    <source>
        <strain evidence="2 3">CCM 4839</strain>
    </source>
</reference>
<dbReference type="EMBL" id="JBHLVF010000047">
    <property type="protein sequence ID" value="MFC0395917.1"/>
    <property type="molecule type" value="Genomic_DNA"/>
</dbReference>
<accession>A0ABV6JK51</accession>
<dbReference type="Proteomes" id="UP001589818">
    <property type="component" value="Unassembled WGS sequence"/>
</dbReference>
<proteinExistence type="predicted"/>
<dbReference type="Pfam" id="PF07238">
    <property type="entry name" value="PilZ"/>
    <property type="match status" value="1"/>
</dbReference>
<dbReference type="InterPro" id="IPR009875">
    <property type="entry name" value="PilZ_domain"/>
</dbReference>
<dbReference type="Gene3D" id="2.40.10.220">
    <property type="entry name" value="predicted glycosyltransferase like domains"/>
    <property type="match status" value="1"/>
</dbReference>
<keyword evidence="3" id="KW-1185">Reference proteome</keyword>
<name>A0ABV6JK51_9BACL</name>
<feature type="domain" description="PilZ" evidence="1">
    <location>
        <begin position="10"/>
        <end position="108"/>
    </location>
</feature>
<evidence type="ECO:0000259" key="1">
    <source>
        <dbReference type="Pfam" id="PF07238"/>
    </source>
</evidence>
<dbReference type="RefSeq" id="WP_204817479.1">
    <property type="nucleotide sequence ID" value="NZ_JANHOF010000002.1"/>
</dbReference>
<sequence length="151" mass="17606">MNDKQKQISRKHVRIRLRDGVQAKVSIFRVFDRNVDSKDTPILLNNMSPSGLQFAANLRFPVSRDYSIRVLIAFGEWEFSIIGHVVWRRQEENLYVYGCSFLPDHRLQAAIVQALNEKLKKMSPNYDRIHAMYRELSDTHTQVGLKLDAMS</sequence>
<evidence type="ECO:0000313" key="3">
    <source>
        <dbReference type="Proteomes" id="UP001589818"/>
    </source>
</evidence>